<evidence type="ECO:0000313" key="8">
    <source>
        <dbReference type="EMBL" id="OGG20544.1"/>
    </source>
</evidence>
<dbReference type="PANTHER" id="PTHR11229">
    <property type="entry name" value="50S RIBOSOMAL PROTEIN L3"/>
    <property type="match status" value="1"/>
</dbReference>
<dbReference type="Proteomes" id="UP000177092">
    <property type="component" value="Unassembled WGS sequence"/>
</dbReference>
<protein>
    <recommendedName>
        <fullName evidence="6">50S ribosomal protein L3</fullName>
    </recommendedName>
</protein>
<dbReference type="GO" id="GO:0022625">
    <property type="term" value="C:cytosolic large ribosomal subunit"/>
    <property type="evidence" value="ECO:0007669"/>
    <property type="project" value="TreeGrafter"/>
</dbReference>
<sequence length="196" mass="21316">MLNAVIGTKINQSQIFDQKGNLVPVTNIKTGPLRVVCVKNVQKDGYSAIQLGLGERRAKTISQAERGHLKKPGLEKNPPRFLREIRLSDLSNLGDLKPGTEVKIGEIFTVGDLVAVTGTSKGKGFQGGVKRHNFKGGPRTHGQSDRERAPGSIGQTTTPGRVYKGKRMAGRMGNTRVRIENLEVVAVDDEHNILTI</sequence>
<evidence type="ECO:0000313" key="9">
    <source>
        <dbReference type="Proteomes" id="UP000177092"/>
    </source>
</evidence>
<keyword evidence="2" id="KW-0699">rRNA-binding</keyword>
<dbReference type="GO" id="GO:0019843">
    <property type="term" value="F:rRNA binding"/>
    <property type="evidence" value="ECO:0007669"/>
    <property type="project" value="UniProtKB-KW"/>
</dbReference>
<evidence type="ECO:0000256" key="4">
    <source>
        <dbReference type="ARBA" id="ARBA00022980"/>
    </source>
</evidence>
<evidence type="ECO:0000256" key="7">
    <source>
        <dbReference type="SAM" id="MobiDB-lite"/>
    </source>
</evidence>
<dbReference type="FunFam" id="2.40.30.10:FF:000004">
    <property type="entry name" value="50S ribosomal protein L3"/>
    <property type="match status" value="1"/>
</dbReference>
<comment type="similarity">
    <text evidence="1">Belongs to the universal ribosomal protein uL3 family.</text>
</comment>
<proteinExistence type="inferred from homology"/>
<dbReference type="GO" id="GO:0003735">
    <property type="term" value="F:structural constituent of ribosome"/>
    <property type="evidence" value="ECO:0007669"/>
    <property type="project" value="UniProtKB-UniRule"/>
</dbReference>
<dbReference type="SUPFAM" id="SSF50447">
    <property type="entry name" value="Translation proteins"/>
    <property type="match status" value="1"/>
</dbReference>
<evidence type="ECO:0000256" key="3">
    <source>
        <dbReference type="ARBA" id="ARBA00022884"/>
    </source>
</evidence>
<dbReference type="Pfam" id="PF00297">
    <property type="entry name" value="Ribosomal_L3"/>
    <property type="match status" value="1"/>
</dbReference>
<feature type="non-terminal residue" evidence="8">
    <location>
        <position position="196"/>
    </location>
</feature>
<evidence type="ECO:0000256" key="2">
    <source>
        <dbReference type="ARBA" id="ARBA00022730"/>
    </source>
</evidence>
<dbReference type="EMBL" id="MFJN01000044">
    <property type="protein sequence ID" value="OGG20544.1"/>
    <property type="molecule type" value="Genomic_DNA"/>
</dbReference>
<reference evidence="8 9" key="1">
    <citation type="journal article" date="2016" name="Nat. Commun.">
        <title>Thousands of microbial genomes shed light on interconnected biogeochemical processes in an aquifer system.</title>
        <authorList>
            <person name="Anantharaman K."/>
            <person name="Brown C.T."/>
            <person name="Hug L.A."/>
            <person name="Sharon I."/>
            <person name="Castelle C.J."/>
            <person name="Probst A.J."/>
            <person name="Thomas B.C."/>
            <person name="Singh A."/>
            <person name="Wilkins M.J."/>
            <person name="Karaoz U."/>
            <person name="Brodie E.L."/>
            <person name="Williams K.H."/>
            <person name="Hubbard S.S."/>
            <person name="Banfield J.F."/>
        </authorList>
    </citation>
    <scope>NUCLEOTIDE SEQUENCE [LARGE SCALE GENOMIC DNA]</scope>
</reference>
<accession>A0A1F6A7N1</accession>
<feature type="region of interest" description="Disordered" evidence="7">
    <location>
        <begin position="121"/>
        <end position="159"/>
    </location>
</feature>
<evidence type="ECO:0000256" key="1">
    <source>
        <dbReference type="ARBA" id="ARBA00006540"/>
    </source>
</evidence>
<dbReference type="STRING" id="1798384.A3D03_00805"/>
<comment type="caution">
    <text evidence="8">The sequence shown here is derived from an EMBL/GenBank/DDBJ whole genome shotgun (WGS) entry which is preliminary data.</text>
</comment>
<dbReference type="AlphaFoldDB" id="A0A1F6A7N1"/>
<dbReference type="NCBIfam" id="TIGR03625">
    <property type="entry name" value="L3_bact"/>
    <property type="match status" value="1"/>
</dbReference>
<name>A0A1F6A7N1_9BACT</name>
<dbReference type="PANTHER" id="PTHR11229:SF16">
    <property type="entry name" value="LARGE RIBOSOMAL SUBUNIT PROTEIN UL3C"/>
    <property type="match status" value="1"/>
</dbReference>
<keyword evidence="5" id="KW-0687">Ribonucleoprotein</keyword>
<dbReference type="GO" id="GO:0006412">
    <property type="term" value="P:translation"/>
    <property type="evidence" value="ECO:0007669"/>
    <property type="project" value="UniProtKB-UniRule"/>
</dbReference>
<dbReference type="InterPro" id="IPR000597">
    <property type="entry name" value="Ribosomal_uL3"/>
</dbReference>
<dbReference type="Gene3D" id="2.40.30.10">
    <property type="entry name" value="Translation factors"/>
    <property type="match status" value="1"/>
</dbReference>
<dbReference type="InterPro" id="IPR009000">
    <property type="entry name" value="Transl_B-barrel_sf"/>
</dbReference>
<dbReference type="InterPro" id="IPR019927">
    <property type="entry name" value="Ribosomal_uL3_bac/org-type"/>
</dbReference>
<gene>
    <name evidence="8" type="ORF">A3D03_00805</name>
</gene>
<organism evidence="8 9">
    <name type="scientific">Candidatus Gottesmanbacteria bacterium RIFCSPHIGHO2_02_FULL_40_13</name>
    <dbReference type="NCBI Taxonomy" id="1798384"/>
    <lineage>
        <taxon>Bacteria</taxon>
        <taxon>Candidatus Gottesmaniibacteriota</taxon>
    </lineage>
</organism>
<keyword evidence="4 8" id="KW-0689">Ribosomal protein</keyword>
<evidence type="ECO:0000256" key="6">
    <source>
        <dbReference type="NCBIfam" id="TIGR03625"/>
    </source>
</evidence>
<evidence type="ECO:0000256" key="5">
    <source>
        <dbReference type="ARBA" id="ARBA00023274"/>
    </source>
</evidence>
<dbReference type="Gene3D" id="3.30.160.810">
    <property type="match status" value="1"/>
</dbReference>
<keyword evidence="3" id="KW-0694">RNA-binding</keyword>